<keyword evidence="3" id="KW-1185">Reference proteome</keyword>
<sequence>MKHARNTAVAELPAEQKAALQAEATRSIKAKSDKKRKEERKQLLDNAWGSRRAWCRAEYLPSDSPGLNIASSFLTLTNAAHQHGIPLESFYTPGGLLHTLAHTQDPPPCHTRYWPQAYRNSSAACLLLLLPRRHMTTTLRSKGKNPSLRLMTASHTT</sequence>
<organism evidence="2 3">
    <name type="scientific">Colletotrichum liriopes</name>
    <dbReference type="NCBI Taxonomy" id="708192"/>
    <lineage>
        <taxon>Eukaryota</taxon>
        <taxon>Fungi</taxon>
        <taxon>Dikarya</taxon>
        <taxon>Ascomycota</taxon>
        <taxon>Pezizomycotina</taxon>
        <taxon>Sordariomycetes</taxon>
        <taxon>Hypocreomycetidae</taxon>
        <taxon>Glomerellales</taxon>
        <taxon>Glomerellaceae</taxon>
        <taxon>Colletotrichum</taxon>
        <taxon>Colletotrichum spaethianum species complex</taxon>
    </lineage>
</organism>
<gene>
    <name evidence="2" type="ORF">ColLi_13262</name>
</gene>
<evidence type="ECO:0000313" key="3">
    <source>
        <dbReference type="Proteomes" id="UP001055172"/>
    </source>
</evidence>
<evidence type="ECO:0000256" key="1">
    <source>
        <dbReference type="SAM" id="MobiDB-lite"/>
    </source>
</evidence>
<dbReference type="EMBL" id="BPPX01000053">
    <property type="protein sequence ID" value="GJC90424.1"/>
    <property type="molecule type" value="Genomic_DNA"/>
</dbReference>
<protein>
    <submittedName>
        <fullName evidence="2">Uncharacterized protein</fullName>
    </submittedName>
</protein>
<feature type="region of interest" description="Disordered" evidence="1">
    <location>
        <begin position="1"/>
        <end position="38"/>
    </location>
</feature>
<comment type="caution">
    <text evidence="2">The sequence shown here is derived from an EMBL/GenBank/DDBJ whole genome shotgun (WGS) entry which is preliminary data.</text>
</comment>
<accession>A0AA37H0S4</accession>
<proteinExistence type="predicted"/>
<evidence type="ECO:0000313" key="2">
    <source>
        <dbReference type="EMBL" id="GJC90424.1"/>
    </source>
</evidence>
<dbReference type="AlphaFoldDB" id="A0AA37H0S4"/>
<dbReference type="Proteomes" id="UP001055172">
    <property type="component" value="Unassembled WGS sequence"/>
</dbReference>
<name>A0AA37H0S4_9PEZI</name>
<reference evidence="2 3" key="1">
    <citation type="submission" date="2021-07" db="EMBL/GenBank/DDBJ databases">
        <title>Genome data of Colletotrichum spaethianum.</title>
        <authorList>
            <person name="Utami Y.D."/>
            <person name="Hiruma K."/>
        </authorList>
    </citation>
    <scope>NUCLEOTIDE SEQUENCE [LARGE SCALE GENOMIC DNA]</scope>
    <source>
        <strain evidence="2 3">MAFF 242679</strain>
    </source>
</reference>